<reference evidence="1 2" key="1">
    <citation type="journal article" date="2016" name="Genome Announc.">
        <title>Draft Genome Sequence of the Thermotolerant Cyanobacterium Desertifilum sp. IPPAS B-1220.</title>
        <authorList>
            <person name="Mironov K.S."/>
            <person name="Sinetova M.A."/>
            <person name="Bolatkhan K."/>
            <person name="Zayadan B.K."/>
            <person name="Ustinova V.V."/>
            <person name="Kupriyanova E.V."/>
            <person name="Skrypnik A.N."/>
            <person name="Gogoleva N.E."/>
            <person name="Gogolev Y.V."/>
            <person name="Los D.A."/>
        </authorList>
    </citation>
    <scope>NUCLEOTIDE SEQUENCE [LARGE SCALE GENOMIC DNA]</scope>
    <source>
        <strain evidence="1 2">IPPAS B-1220</strain>
    </source>
</reference>
<dbReference type="Proteomes" id="UP000095472">
    <property type="component" value="Chromosome"/>
</dbReference>
<evidence type="ECO:0000313" key="2">
    <source>
        <dbReference type="Proteomes" id="UP000095472"/>
    </source>
</evidence>
<gene>
    <name evidence="1" type="ORF">BH720_031765</name>
</gene>
<name>A0ACD5GU85_9CYAN</name>
<organism evidence="1 2">
    <name type="scientific">Desertifilum tharense IPPAS B-1220</name>
    <dbReference type="NCBI Taxonomy" id="1781255"/>
    <lineage>
        <taxon>Bacteria</taxon>
        <taxon>Bacillati</taxon>
        <taxon>Cyanobacteriota</taxon>
        <taxon>Cyanophyceae</taxon>
        <taxon>Desertifilales</taxon>
        <taxon>Desertifilaceae</taxon>
        <taxon>Desertifilum</taxon>
    </lineage>
</organism>
<evidence type="ECO:0000313" key="1">
    <source>
        <dbReference type="EMBL" id="XPM63736.1"/>
    </source>
</evidence>
<keyword evidence="2" id="KW-1185">Reference proteome</keyword>
<accession>A0ACD5GU85</accession>
<proteinExistence type="predicted"/>
<protein>
    <submittedName>
        <fullName evidence="1">Uncharacterized protein</fullName>
    </submittedName>
</protein>
<sequence length="80" mass="8878">MKKIPYSLAIRHFPYFRVLSASLSAEWKVLSAEWRRRELGVGSWGLGEEGNWELGVGGWGKKRELGVGSWGLGEEEGVGS</sequence>
<dbReference type="EMBL" id="CP182909">
    <property type="protein sequence ID" value="XPM63736.1"/>
    <property type="molecule type" value="Genomic_DNA"/>
</dbReference>